<organism evidence="1 2">
    <name type="scientific">Gemella sanguinis</name>
    <dbReference type="NCBI Taxonomy" id="84135"/>
    <lineage>
        <taxon>Bacteria</taxon>
        <taxon>Bacillati</taxon>
        <taxon>Bacillota</taxon>
        <taxon>Bacilli</taxon>
        <taxon>Bacillales</taxon>
        <taxon>Gemellaceae</taxon>
        <taxon>Gemella</taxon>
    </lineage>
</organism>
<proteinExistence type="predicted"/>
<gene>
    <name evidence="1" type="ORF">FOC50_03205</name>
</gene>
<dbReference type="InterPro" id="IPR027417">
    <property type="entry name" value="P-loop_NTPase"/>
</dbReference>
<sequence length="366" mass="41768">MSKEANKLANRINKLFNDKTITDVLKLSNSTRYGEEMPEIYVFIDISLKEGYIAIENISNFDRADRDKFEQKISGVLSGKYQKYSVVSSELTLDDSFILFYFEDSITSERLIIYNTSDIKENISECEHHIKLAKNLVWRSNISPHFSIISRSRAGKSVLAGEYMARLMLLQNWIVEYNSAKCDRYVKEFNGKSEPIEIVERAEYWCSIMDNRLQEINNAGKDKYLDMKDMPNIAIFFDELGNLNASLESLDKTDKTIKITSRWLTAITRLSATGASAGIHIIAISQFATKEGFLPSLARVNCSDAVIMLGGAADSPTERQYLMSGFADMPKRSYKKGQGIARIQGSGRKWENSPHFYETPWFEYLN</sequence>
<keyword evidence="2" id="KW-1185">Reference proteome</keyword>
<keyword evidence="1" id="KW-0132">Cell division</keyword>
<protein>
    <submittedName>
        <fullName evidence="1">Cell division protein FtsK</fullName>
    </submittedName>
</protein>
<reference evidence="1 2" key="1">
    <citation type="submission" date="2019-11" db="EMBL/GenBank/DDBJ databases">
        <title>FDA dAtabase for Regulatory Grade micrObial Sequences (FDA-ARGOS): Supporting development and validation of Infectious Disease Dx tests.</title>
        <authorList>
            <person name="Turner S."/>
            <person name="Byrd R."/>
            <person name="Tallon L."/>
            <person name="Sadzewicz L."/>
            <person name="Vavikolanu K."/>
            <person name="Mehta A."/>
            <person name="Aluvathingal J."/>
            <person name="Nadendla S."/>
            <person name="Myers T."/>
            <person name="Yan Y."/>
            <person name="Sichtig H."/>
        </authorList>
    </citation>
    <scope>NUCLEOTIDE SEQUENCE [LARGE SCALE GENOMIC DNA]</scope>
    <source>
        <strain evidence="1 2">FDAARGOS_742</strain>
    </source>
</reference>
<dbReference type="GO" id="GO:0051301">
    <property type="term" value="P:cell division"/>
    <property type="evidence" value="ECO:0007669"/>
    <property type="project" value="UniProtKB-KW"/>
</dbReference>
<name>A0ABX6FLR5_9BACL</name>
<dbReference type="Gene3D" id="3.40.50.300">
    <property type="entry name" value="P-loop containing nucleotide triphosphate hydrolases"/>
    <property type="match status" value="1"/>
</dbReference>
<dbReference type="EMBL" id="CP046313">
    <property type="protein sequence ID" value="QGS08337.1"/>
    <property type="molecule type" value="Genomic_DNA"/>
</dbReference>
<evidence type="ECO:0000313" key="2">
    <source>
        <dbReference type="Proteomes" id="UP000427636"/>
    </source>
</evidence>
<keyword evidence="1" id="KW-0131">Cell cycle</keyword>
<accession>A0ABX6FLR5</accession>
<dbReference type="Proteomes" id="UP000427636">
    <property type="component" value="Chromosome"/>
</dbReference>
<evidence type="ECO:0000313" key="1">
    <source>
        <dbReference type="EMBL" id="QGS08337.1"/>
    </source>
</evidence>